<dbReference type="CDD" id="cd00038">
    <property type="entry name" value="CAP_ED"/>
    <property type="match status" value="1"/>
</dbReference>
<feature type="region of interest" description="Disordered" evidence="2">
    <location>
        <begin position="807"/>
        <end position="839"/>
    </location>
</feature>
<dbReference type="EMBL" id="GG662749">
    <property type="protein sequence ID" value="EAR92362.2"/>
    <property type="molecule type" value="Genomic_DNA"/>
</dbReference>
<dbReference type="Proteomes" id="UP000009168">
    <property type="component" value="Unassembled WGS sequence"/>
</dbReference>
<dbReference type="GO" id="GO:0098855">
    <property type="term" value="C:HCN channel complex"/>
    <property type="evidence" value="ECO:0007669"/>
    <property type="project" value="TreeGrafter"/>
</dbReference>
<dbReference type="InterPro" id="IPR013099">
    <property type="entry name" value="K_chnl_dom"/>
</dbReference>
<dbReference type="GO" id="GO:0003254">
    <property type="term" value="P:regulation of membrane depolarization"/>
    <property type="evidence" value="ECO:0007669"/>
    <property type="project" value="TreeGrafter"/>
</dbReference>
<feature type="compositionally biased region" description="Low complexity" evidence="2">
    <location>
        <begin position="869"/>
        <end position="881"/>
    </location>
</feature>
<feature type="compositionally biased region" description="Polar residues" evidence="2">
    <location>
        <begin position="828"/>
        <end position="839"/>
    </location>
</feature>
<dbReference type="InterPro" id="IPR051413">
    <property type="entry name" value="K/Na_HCN_channel"/>
</dbReference>
<dbReference type="HOGENOM" id="CLU_267025_0_0_1"/>
<feature type="transmembrane region" description="Helical" evidence="3">
    <location>
        <begin position="439"/>
        <end position="459"/>
    </location>
</feature>
<dbReference type="PANTHER" id="PTHR45689:SF5">
    <property type="entry name" value="I[[H]] CHANNEL, ISOFORM E"/>
    <property type="match status" value="1"/>
</dbReference>
<keyword evidence="7" id="KW-1185">Reference proteome</keyword>
<feature type="transmembrane region" description="Helical" evidence="3">
    <location>
        <begin position="412"/>
        <end position="432"/>
    </location>
</feature>
<dbReference type="SUPFAM" id="SSF51206">
    <property type="entry name" value="cAMP-binding domain-like"/>
    <property type="match status" value="1"/>
</dbReference>
<gene>
    <name evidence="6" type="ORF">TTHERM_00083610</name>
</gene>
<dbReference type="Gene3D" id="1.10.287.70">
    <property type="match status" value="1"/>
</dbReference>
<keyword evidence="3" id="KW-1133">Transmembrane helix</keyword>
<dbReference type="PROSITE" id="PS50042">
    <property type="entry name" value="CNMP_BINDING_3"/>
    <property type="match status" value="1"/>
</dbReference>
<keyword evidence="3" id="KW-0812">Transmembrane</keyword>
<feature type="transmembrane region" description="Helical" evidence="3">
    <location>
        <begin position="368"/>
        <end position="392"/>
    </location>
</feature>
<dbReference type="GO" id="GO:0008270">
    <property type="term" value="F:zinc ion binding"/>
    <property type="evidence" value="ECO:0007669"/>
    <property type="project" value="UniProtKB-KW"/>
</dbReference>
<feature type="region of interest" description="Disordered" evidence="2">
    <location>
        <begin position="863"/>
        <end position="938"/>
    </location>
</feature>
<evidence type="ECO:0000256" key="3">
    <source>
        <dbReference type="SAM" id="Phobius"/>
    </source>
</evidence>
<keyword evidence="3" id="KW-0472">Membrane</keyword>
<evidence type="ECO:0000256" key="2">
    <source>
        <dbReference type="SAM" id="MobiDB-lite"/>
    </source>
</evidence>
<name>Q236Y8_TETTS</name>
<dbReference type="PANTHER" id="PTHR45689">
    <property type="entry name" value="I[[H]] CHANNEL, ISOFORM E"/>
    <property type="match status" value="1"/>
</dbReference>
<feature type="compositionally biased region" description="Low complexity" evidence="2">
    <location>
        <begin position="1062"/>
        <end position="1075"/>
    </location>
</feature>
<dbReference type="Gene3D" id="1.10.287.630">
    <property type="entry name" value="Helix hairpin bin"/>
    <property type="match status" value="1"/>
</dbReference>
<keyword evidence="1" id="KW-0862">Zinc</keyword>
<accession>Q236Y8</accession>
<feature type="compositionally biased region" description="Polar residues" evidence="2">
    <location>
        <begin position="890"/>
        <end position="915"/>
    </location>
</feature>
<feature type="region of interest" description="Disordered" evidence="2">
    <location>
        <begin position="992"/>
        <end position="1098"/>
    </location>
</feature>
<dbReference type="Gene3D" id="2.60.120.10">
    <property type="entry name" value="Jelly Rolls"/>
    <property type="match status" value="1"/>
</dbReference>
<feature type="transmembrane region" description="Helical" evidence="3">
    <location>
        <begin position="300"/>
        <end position="322"/>
    </location>
</feature>
<sequence>MQSLKYEESSFSPQNPFHSFNAQEHQELNDISRKKDDSVISDRSIQKNIEIIPHIKNEAKSILQSIKNSPIHHIKTSIEASQRFIEASQDINPSQMIIHNRKKGETVISNLTNHDEAIQKQLESKSIKQIQEMKEPRRLMLAINLLVNVKGFYRKVTQNSRLIEKLSREQHNQIGDLSSFFTKNQFSKKVKRLFKFQTAFKNMVAQLNNNTKYIPILAPYSIFKQIWDLIQTILEMIVSFLFSLYIFFQLDVQEYNNLFLICFILFFCDVLVNFNTGILQEGTVIYKRKLIAQEYIKGNFFFDIIGLIPFMNFFWIGGVAYSRREVNTVLMSSLISMKWFSLGANLGKLTFFLSYQKGMKNSLDLIKLIFLMLCVCHSFSLVWHGLAIYEISYLQRDDSWLQQYQILDFNVWVRYCYSFYYLTVTMTTTGYGDITPKNYIEVMFAIGIIFITAIFWAFFLNKIGQIIDNMEEKEKQYTENMLVIHRLMREEEVDKELRVKISNYLKYLYQESNQVQKSKEKEIMDKLSKQLKDDLILDMNGKFIRNIPILEKLESKNKIAQSMEECLFSPGEYIFKQDQLDDSSLYYIAKGSVSIVFESEINFRSQINVIQTLGKQQYFGEIGFLFQSKRAYSAKANNFCRLFKLQRVIFEQIIKQSEHDFENFQMTKESILMKDNYKFQKIRCYTCNQGNHLSHNCPKTHLTISKQVHINRHNYSQPHKERSNFTRCRIKINSLITMVIAHNAVFQINDNVDFFEYLDKIEEGLNLSDQDQDQDFDYSEAYNTDNENYSDHDLNQNHFQKFDEMGSADQEFSRTPVTKSRSLVKKGTANSSVPLQPGRQSIMEQNVMSFQNQQQSIIDEAYHREEESQPSSKSSISSSDQLSDKDQSQYTHTVTNNDTLTSKTGQRQNQEQNIPQIVRKQKSNQTFVRGDSKKLSHNVTGEHSSLANQLKGSQLLPITTILPPTDSQVFNQEYHQNQPNNKRIVSELQPFKDNDSHVGSLTSITSRSRVPSRLVLNEKDNKRNPTTNSFQDQNQLNANNNEQIRSLTKISTHSAREKSPIQNSNVNQNQQQQNANDKKPMKNNSINEIVQSRRSRLSERRSIGRDLQFNNQLQQQLQEMLIRNPTRGNNKKLSKTDIQNMAKQKTRASVSVDKLANQIKMLQNLKGYTTNQTLKSNNDKNNLQKQNTPTNSNNIEEQIMYVLKDQIDLQQIQIGMEEEIRDQTNYLNIQEFDRAFTFKFYYRNDNYLLVVERYQEYWKKMNNLLDKIAKKNKKKTKKRLKSKLGGKQVF</sequence>
<dbReference type="OrthoDB" id="433309at2759"/>
<dbReference type="SMART" id="SM00100">
    <property type="entry name" value="cNMP"/>
    <property type="match status" value="1"/>
</dbReference>
<evidence type="ECO:0000313" key="7">
    <source>
        <dbReference type="Proteomes" id="UP000009168"/>
    </source>
</evidence>
<protein>
    <submittedName>
        <fullName evidence="6">Cyclic nucleotide-binding domain protein</fullName>
    </submittedName>
</protein>
<feature type="domain" description="CCHC-type" evidence="5">
    <location>
        <begin position="683"/>
        <end position="699"/>
    </location>
</feature>
<dbReference type="RefSeq" id="XP_001012607.2">
    <property type="nucleotide sequence ID" value="XM_001012607.2"/>
</dbReference>
<feature type="compositionally biased region" description="Polar residues" evidence="2">
    <location>
        <begin position="1024"/>
        <end position="1053"/>
    </location>
</feature>
<dbReference type="GO" id="GO:0003676">
    <property type="term" value="F:nucleic acid binding"/>
    <property type="evidence" value="ECO:0007669"/>
    <property type="project" value="InterPro"/>
</dbReference>
<dbReference type="InterPro" id="IPR001878">
    <property type="entry name" value="Znf_CCHC"/>
</dbReference>
<feature type="domain" description="Cyclic nucleotide-binding" evidence="4">
    <location>
        <begin position="558"/>
        <end position="654"/>
    </location>
</feature>
<feature type="compositionally biased region" description="Polar residues" evidence="2">
    <location>
        <begin position="997"/>
        <end position="1009"/>
    </location>
</feature>
<evidence type="ECO:0000256" key="1">
    <source>
        <dbReference type="PROSITE-ProRule" id="PRU00047"/>
    </source>
</evidence>
<evidence type="ECO:0000313" key="6">
    <source>
        <dbReference type="EMBL" id="EAR92362.2"/>
    </source>
</evidence>
<dbReference type="KEGG" id="tet:TTHERM_00083610"/>
<feature type="region of interest" description="Disordered" evidence="2">
    <location>
        <begin position="1171"/>
        <end position="1191"/>
    </location>
</feature>
<dbReference type="SUPFAM" id="SSF81324">
    <property type="entry name" value="Voltage-gated potassium channels"/>
    <property type="match status" value="1"/>
</dbReference>
<evidence type="ECO:0000259" key="4">
    <source>
        <dbReference type="PROSITE" id="PS50042"/>
    </source>
</evidence>
<evidence type="ECO:0000259" key="5">
    <source>
        <dbReference type="PROSITE" id="PS50158"/>
    </source>
</evidence>
<feature type="transmembrane region" description="Helical" evidence="3">
    <location>
        <begin position="226"/>
        <end position="246"/>
    </location>
</feature>
<feature type="transmembrane region" description="Helical" evidence="3">
    <location>
        <begin position="258"/>
        <end position="279"/>
    </location>
</feature>
<dbReference type="InterPro" id="IPR000595">
    <property type="entry name" value="cNMP-bd_dom"/>
</dbReference>
<dbReference type="Pfam" id="PF07885">
    <property type="entry name" value="Ion_trans_2"/>
    <property type="match status" value="1"/>
</dbReference>
<keyword evidence="1" id="KW-0479">Metal-binding</keyword>
<dbReference type="Pfam" id="PF00027">
    <property type="entry name" value="cNMP_binding"/>
    <property type="match status" value="1"/>
</dbReference>
<organism evidence="6 7">
    <name type="scientific">Tetrahymena thermophila (strain SB210)</name>
    <dbReference type="NCBI Taxonomy" id="312017"/>
    <lineage>
        <taxon>Eukaryota</taxon>
        <taxon>Sar</taxon>
        <taxon>Alveolata</taxon>
        <taxon>Ciliophora</taxon>
        <taxon>Intramacronucleata</taxon>
        <taxon>Oligohymenophorea</taxon>
        <taxon>Hymenostomatida</taxon>
        <taxon>Tetrahymenina</taxon>
        <taxon>Tetrahymenidae</taxon>
        <taxon>Tetrahymena</taxon>
    </lineage>
</organism>
<proteinExistence type="predicted"/>
<keyword evidence="1" id="KW-0863">Zinc-finger</keyword>
<dbReference type="InterPro" id="IPR018490">
    <property type="entry name" value="cNMP-bd_dom_sf"/>
</dbReference>
<dbReference type="GO" id="GO:0005249">
    <property type="term" value="F:voltage-gated potassium channel activity"/>
    <property type="evidence" value="ECO:0007669"/>
    <property type="project" value="TreeGrafter"/>
</dbReference>
<dbReference type="InParanoid" id="Q236Y8"/>
<dbReference type="GO" id="GO:0035725">
    <property type="term" value="P:sodium ion transmembrane transport"/>
    <property type="evidence" value="ECO:0007669"/>
    <property type="project" value="TreeGrafter"/>
</dbReference>
<reference evidence="7" key="1">
    <citation type="journal article" date="2006" name="PLoS Biol.">
        <title>Macronuclear genome sequence of the ciliate Tetrahymena thermophila, a model eukaryote.</title>
        <authorList>
            <person name="Eisen J.A."/>
            <person name="Coyne R.S."/>
            <person name="Wu M."/>
            <person name="Wu D."/>
            <person name="Thiagarajan M."/>
            <person name="Wortman J.R."/>
            <person name="Badger J.H."/>
            <person name="Ren Q."/>
            <person name="Amedeo P."/>
            <person name="Jones K.M."/>
            <person name="Tallon L.J."/>
            <person name="Delcher A.L."/>
            <person name="Salzberg S.L."/>
            <person name="Silva J.C."/>
            <person name="Haas B.J."/>
            <person name="Majoros W.H."/>
            <person name="Farzad M."/>
            <person name="Carlton J.M."/>
            <person name="Smith R.K. Jr."/>
            <person name="Garg J."/>
            <person name="Pearlman R.E."/>
            <person name="Karrer K.M."/>
            <person name="Sun L."/>
            <person name="Manning G."/>
            <person name="Elde N.C."/>
            <person name="Turkewitz A.P."/>
            <person name="Asai D.J."/>
            <person name="Wilkes D.E."/>
            <person name="Wang Y."/>
            <person name="Cai H."/>
            <person name="Collins K."/>
            <person name="Stewart B.A."/>
            <person name="Lee S.R."/>
            <person name="Wilamowska K."/>
            <person name="Weinberg Z."/>
            <person name="Ruzzo W.L."/>
            <person name="Wloga D."/>
            <person name="Gaertig J."/>
            <person name="Frankel J."/>
            <person name="Tsao C.-C."/>
            <person name="Gorovsky M.A."/>
            <person name="Keeling P.J."/>
            <person name="Waller R.F."/>
            <person name="Patron N.J."/>
            <person name="Cherry J.M."/>
            <person name="Stover N.A."/>
            <person name="Krieger C.J."/>
            <person name="del Toro C."/>
            <person name="Ryder H.F."/>
            <person name="Williamson S.C."/>
            <person name="Barbeau R.A."/>
            <person name="Hamilton E.P."/>
            <person name="Orias E."/>
        </authorList>
    </citation>
    <scope>NUCLEOTIDE SEQUENCE [LARGE SCALE GENOMIC DNA]</scope>
    <source>
        <strain evidence="7">SB210</strain>
    </source>
</reference>
<dbReference type="InterPro" id="IPR014710">
    <property type="entry name" value="RmlC-like_jellyroll"/>
</dbReference>
<dbReference type="PROSITE" id="PS50158">
    <property type="entry name" value="ZF_CCHC"/>
    <property type="match status" value="1"/>
</dbReference>
<dbReference type="eggNOG" id="KOG0498">
    <property type="taxonomic scope" value="Eukaryota"/>
</dbReference>
<dbReference type="GeneID" id="7839325"/>